<sequence>DGNVIAKKDFFGNLNKEYFLLKNQTKAELGIVIIWFLGNSSVKIGLTEDDELILLRRSDGMAMLVAFPVFASNSPTIETIYKRIK</sequence>
<keyword evidence="2" id="KW-1185">Reference proteome</keyword>
<dbReference type="Proteomes" id="UP001194729">
    <property type="component" value="Unassembled WGS sequence"/>
</dbReference>
<gene>
    <name evidence="1" type="ORF">FNJ87_10410</name>
</gene>
<name>A0ABS0A5T7_9FLAO</name>
<reference evidence="1 2" key="1">
    <citation type="submission" date="2020-11" db="EMBL/GenBank/DDBJ databases">
        <title>P. mediterranea TC4 genome.</title>
        <authorList>
            <person name="Molmeret M."/>
        </authorList>
    </citation>
    <scope>NUCLEOTIDE SEQUENCE [LARGE SCALE GENOMIC DNA]</scope>
    <source>
        <strain evidence="1 2">TC4</strain>
    </source>
</reference>
<accession>A0ABS0A5T7</accession>
<protein>
    <submittedName>
        <fullName evidence="1">Uncharacterized protein</fullName>
    </submittedName>
</protein>
<organism evidence="1 2">
    <name type="scientific">Nonlabens mediterrranea</name>
    <dbReference type="NCBI Taxonomy" id="1419947"/>
    <lineage>
        <taxon>Bacteria</taxon>
        <taxon>Pseudomonadati</taxon>
        <taxon>Bacteroidota</taxon>
        <taxon>Flavobacteriia</taxon>
        <taxon>Flavobacteriales</taxon>
        <taxon>Flavobacteriaceae</taxon>
        <taxon>Nonlabens</taxon>
    </lineage>
</organism>
<proteinExistence type="predicted"/>
<evidence type="ECO:0000313" key="2">
    <source>
        <dbReference type="Proteomes" id="UP001194729"/>
    </source>
</evidence>
<dbReference type="EMBL" id="JADKYU010000530">
    <property type="protein sequence ID" value="MBF4984727.1"/>
    <property type="molecule type" value="Genomic_DNA"/>
</dbReference>
<feature type="non-terminal residue" evidence="1">
    <location>
        <position position="1"/>
    </location>
</feature>
<evidence type="ECO:0000313" key="1">
    <source>
        <dbReference type="EMBL" id="MBF4984727.1"/>
    </source>
</evidence>
<comment type="caution">
    <text evidence="1">The sequence shown here is derived from an EMBL/GenBank/DDBJ whole genome shotgun (WGS) entry which is preliminary data.</text>
</comment>